<dbReference type="Gene3D" id="2.30.110.10">
    <property type="entry name" value="Electron Transport, Fmn-binding Protein, Chain A"/>
    <property type="match status" value="1"/>
</dbReference>
<dbReference type="EMBL" id="NOVD01000001">
    <property type="protein sequence ID" value="PCK29018.1"/>
    <property type="molecule type" value="Genomic_DNA"/>
</dbReference>
<dbReference type="InterPro" id="IPR011576">
    <property type="entry name" value="Pyridox_Oxase_N"/>
</dbReference>
<evidence type="ECO:0000259" key="1">
    <source>
        <dbReference type="Pfam" id="PF01243"/>
    </source>
</evidence>
<name>A0A2A5JHI7_RHOSG</name>
<dbReference type="SUPFAM" id="SSF50475">
    <property type="entry name" value="FMN-binding split barrel"/>
    <property type="match status" value="1"/>
</dbReference>
<dbReference type="RefSeq" id="WP_099696791.1">
    <property type="nucleotide sequence ID" value="NZ_NOVD01000001.1"/>
</dbReference>
<dbReference type="InterPro" id="IPR012349">
    <property type="entry name" value="Split_barrel_FMN-bd"/>
</dbReference>
<evidence type="ECO:0000313" key="2">
    <source>
        <dbReference type="EMBL" id="PCK29018.1"/>
    </source>
</evidence>
<dbReference type="Pfam" id="PF01243">
    <property type="entry name" value="PNPOx_N"/>
    <property type="match status" value="1"/>
</dbReference>
<gene>
    <name evidence="2" type="ORF">CHR55_01065</name>
</gene>
<proteinExistence type="predicted"/>
<sequence>MTASNAPGGRIESVEQLNAILGQPHPTIMEKQTAYTTPLIREFIEQARFFVLATSDAAGNCDCSPRGDLVSQVLFPDEKTLVLPDRPGNRRADSYRNMIENPHVGILFLAPGHDEIVRVNGTATLSTDPDLLDSMAMNGKPAQLAVIVQIDEAYLHCARAILRAKLWDLSTWPASDEVPSLRDMMAEQHSLLVEDLEPARQEAYRKYLY</sequence>
<comment type="caution">
    <text evidence="2">The sequence shown here is derived from an EMBL/GenBank/DDBJ whole genome shotgun (WGS) entry which is preliminary data.</text>
</comment>
<accession>A0A2A5JHI7</accession>
<reference evidence="2 3" key="1">
    <citation type="submission" date="2017-07" db="EMBL/GenBank/DDBJ databases">
        <title>Draft sequence of Rhodococcus enclensis 23b-28.</title>
        <authorList>
            <person name="Besaury L."/>
            <person name="Sancelme M."/>
            <person name="Amato P."/>
            <person name="Lallement A."/>
            <person name="Delort A.-M."/>
        </authorList>
    </citation>
    <scope>NUCLEOTIDE SEQUENCE [LARGE SCALE GENOMIC DNA]</scope>
    <source>
        <strain evidence="2 3">23b-28</strain>
    </source>
</reference>
<protein>
    <recommendedName>
        <fullName evidence="1">Pyridoxamine 5'-phosphate oxidase N-terminal domain-containing protein</fullName>
    </recommendedName>
</protein>
<organism evidence="2 3">
    <name type="scientific">Rhodococcus qingshengii</name>
    <dbReference type="NCBI Taxonomy" id="334542"/>
    <lineage>
        <taxon>Bacteria</taxon>
        <taxon>Bacillati</taxon>
        <taxon>Actinomycetota</taxon>
        <taxon>Actinomycetes</taxon>
        <taxon>Mycobacteriales</taxon>
        <taxon>Nocardiaceae</taxon>
        <taxon>Rhodococcus</taxon>
        <taxon>Rhodococcus erythropolis group</taxon>
    </lineage>
</organism>
<dbReference type="PANTHER" id="PTHR42815:SF2">
    <property type="entry name" value="FAD-BINDING, PUTATIVE (AFU_ORTHOLOGUE AFUA_6G07600)-RELATED"/>
    <property type="match status" value="1"/>
</dbReference>
<dbReference type="Proteomes" id="UP000230886">
    <property type="component" value="Unassembled WGS sequence"/>
</dbReference>
<evidence type="ECO:0000313" key="3">
    <source>
        <dbReference type="Proteomes" id="UP000230886"/>
    </source>
</evidence>
<dbReference type="PANTHER" id="PTHR42815">
    <property type="entry name" value="FAD-BINDING, PUTATIVE (AFU_ORTHOLOGUE AFUA_6G07600)-RELATED"/>
    <property type="match status" value="1"/>
</dbReference>
<feature type="domain" description="Pyridoxamine 5'-phosphate oxidase N-terminal" evidence="1">
    <location>
        <begin position="37"/>
        <end position="157"/>
    </location>
</feature>
<dbReference type="NCBIfam" id="TIGR04025">
    <property type="entry name" value="PPOX_FMN_DR2398"/>
    <property type="match status" value="1"/>
</dbReference>
<dbReference type="InterPro" id="IPR024029">
    <property type="entry name" value="Pyridox_Oxase_FMN-dep"/>
</dbReference>
<dbReference type="AlphaFoldDB" id="A0A2A5JHI7"/>